<feature type="active site" evidence="2">
    <location>
        <position position="263"/>
    </location>
</feature>
<organism evidence="5 6">
    <name type="scientific">Microbacterium kribbense</name>
    <dbReference type="NCBI Taxonomy" id="433645"/>
    <lineage>
        <taxon>Bacteria</taxon>
        <taxon>Bacillati</taxon>
        <taxon>Actinomycetota</taxon>
        <taxon>Actinomycetes</taxon>
        <taxon>Micrococcales</taxon>
        <taxon>Microbacteriaceae</taxon>
        <taxon>Microbacterium</taxon>
    </lineage>
</organism>
<proteinExistence type="inferred from homology"/>
<dbReference type="Pfam" id="PF00171">
    <property type="entry name" value="Aldedh"/>
    <property type="match status" value="1"/>
</dbReference>
<dbReference type="PANTHER" id="PTHR11699">
    <property type="entry name" value="ALDEHYDE DEHYDROGENASE-RELATED"/>
    <property type="match status" value="1"/>
</dbReference>
<dbReference type="InterPro" id="IPR016162">
    <property type="entry name" value="Ald_DH_N"/>
</dbReference>
<dbReference type="RefSeq" id="WP_344783445.1">
    <property type="nucleotide sequence ID" value="NZ_BAABAF010000007.1"/>
</dbReference>
<evidence type="ECO:0000313" key="6">
    <source>
        <dbReference type="Proteomes" id="UP001500540"/>
    </source>
</evidence>
<evidence type="ECO:0000259" key="4">
    <source>
        <dbReference type="Pfam" id="PF00171"/>
    </source>
</evidence>
<keyword evidence="1 3" id="KW-0560">Oxidoreductase</keyword>
<feature type="domain" description="Aldehyde dehydrogenase" evidence="4">
    <location>
        <begin position="25"/>
        <end position="487"/>
    </location>
</feature>
<evidence type="ECO:0000256" key="1">
    <source>
        <dbReference type="ARBA" id="ARBA00023002"/>
    </source>
</evidence>
<accession>A0ABP7GKQ6</accession>
<dbReference type="Gene3D" id="3.40.309.10">
    <property type="entry name" value="Aldehyde Dehydrogenase, Chain A, domain 2"/>
    <property type="match status" value="1"/>
</dbReference>
<sequence length="503" mass="52330">MSSTDAEIATDARAFRTELFIGGRWVAPAEGGRLEVIDPSTGRRVGEVAAASISDVDAAIAAARAAFDDGRWSGLSGRQRSRVLLRVASLMRERLEDLAQAESLDVGKPILFTRMIDVPNSADLFEYYGTLAPHIDGSVRDTPLPAFAYTRREPRGVVGAISPFNFPLILSSSKIAPALAVGNTIVHKPSPLTPLSAILMSEILADAGVPDGVYNLITGGGSDLGEALVRHPGVDMIAFTGSTKVGREVASVAGRLLKPVAAELGGNAANIVFADADLDKVIGTVINSFVFNTGQFCMAAPRLLVERPIYETVVGILADAVTHVPLGRPSDDATVIGPLVSAAQLERVEAMVGDAVAAGGTVATGGERIDLDGGFYYAPTVIAGLGNDADAIQEEVFGPVLTVQPFDTESEAIALANSTDYGLAAGIQTTDISRAHRVANALHAGIIWVNGWAMLDAAVPFGGVKASGWGRENGPEALESYTRMKSVTIAIDPPAAPEHGGAS</sequence>
<reference evidence="6" key="1">
    <citation type="journal article" date="2019" name="Int. J. Syst. Evol. Microbiol.">
        <title>The Global Catalogue of Microorganisms (GCM) 10K type strain sequencing project: providing services to taxonomists for standard genome sequencing and annotation.</title>
        <authorList>
            <consortium name="The Broad Institute Genomics Platform"/>
            <consortium name="The Broad Institute Genome Sequencing Center for Infectious Disease"/>
            <person name="Wu L."/>
            <person name="Ma J."/>
        </authorList>
    </citation>
    <scope>NUCLEOTIDE SEQUENCE [LARGE SCALE GENOMIC DNA]</scope>
    <source>
        <strain evidence="6">JCM 16950</strain>
    </source>
</reference>
<evidence type="ECO:0000313" key="5">
    <source>
        <dbReference type="EMBL" id="GAA3768891.1"/>
    </source>
</evidence>
<gene>
    <name evidence="5" type="ORF">GCM10022240_21630</name>
</gene>
<protein>
    <submittedName>
        <fullName evidence="5">Aldehyde dehydrogenase family protein</fullName>
    </submittedName>
</protein>
<evidence type="ECO:0000256" key="2">
    <source>
        <dbReference type="PROSITE-ProRule" id="PRU10007"/>
    </source>
</evidence>
<comment type="similarity">
    <text evidence="3">Belongs to the aldehyde dehydrogenase family.</text>
</comment>
<comment type="caution">
    <text evidence="5">The sequence shown here is derived from an EMBL/GenBank/DDBJ whole genome shotgun (WGS) entry which is preliminary data.</text>
</comment>
<dbReference type="EMBL" id="BAABAF010000007">
    <property type="protein sequence ID" value="GAA3768891.1"/>
    <property type="molecule type" value="Genomic_DNA"/>
</dbReference>
<keyword evidence="6" id="KW-1185">Reference proteome</keyword>
<dbReference type="InterPro" id="IPR016161">
    <property type="entry name" value="Ald_DH/histidinol_DH"/>
</dbReference>
<dbReference type="Proteomes" id="UP001500540">
    <property type="component" value="Unassembled WGS sequence"/>
</dbReference>
<dbReference type="PROSITE" id="PS00687">
    <property type="entry name" value="ALDEHYDE_DEHYDR_GLU"/>
    <property type="match status" value="1"/>
</dbReference>
<evidence type="ECO:0000256" key="3">
    <source>
        <dbReference type="RuleBase" id="RU003345"/>
    </source>
</evidence>
<dbReference type="SUPFAM" id="SSF53720">
    <property type="entry name" value="ALDH-like"/>
    <property type="match status" value="1"/>
</dbReference>
<dbReference type="InterPro" id="IPR016163">
    <property type="entry name" value="Ald_DH_C"/>
</dbReference>
<dbReference type="InterPro" id="IPR015590">
    <property type="entry name" value="Aldehyde_DH_dom"/>
</dbReference>
<name>A0ABP7GKQ6_9MICO</name>
<dbReference type="InterPro" id="IPR029510">
    <property type="entry name" value="Ald_DH_CS_GLU"/>
</dbReference>
<dbReference type="Gene3D" id="3.40.605.10">
    <property type="entry name" value="Aldehyde Dehydrogenase, Chain A, domain 1"/>
    <property type="match status" value="1"/>
</dbReference>